<dbReference type="InterPro" id="IPR031856">
    <property type="entry name" value="YdaS_toxin-like"/>
</dbReference>
<dbReference type="SUPFAM" id="SSF47413">
    <property type="entry name" value="lambda repressor-like DNA-binding domains"/>
    <property type="match status" value="1"/>
</dbReference>
<reference evidence="1" key="1">
    <citation type="submission" date="2022-03" db="EMBL/GenBank/DDBJ databases">
        <title>Genome Sequence of a New Salmonella enterica Strain (Salmonella Abeokuta) isolated from Poultry Feed in Nigeria.</title>
        <authorList>
            <person name="Fagbamila I."/>
            <person name="Barco L."/>
            <person name="Monorella C."/>
            <person name="Beld M.V.D."/>
            <person name="Mooijman K."/>
            <person name="Hernandez-Segura A."/>
            <person name="Orsini M."/>
            <person name="Ajayi O."/>
            <person name="Ngulukun S."/>
            <person name="Jambalang A.-R."/>
            <person name="Sati N."/>
            <person name="Emmennaa P."/>
            <person name="Ankeli P."/>
            <person name="Muhammad M."/>
        </authorList>
    </citation>
    <scope>NUCLEOTIDE SEQUENCE</scope>
    <source>
        <strain evidence="1">OG19FER4</strain>
    </source>
</reference>
<dbReference type="Pfam" id="PF15943">
    <property type="entry name" value="YdaS_toxin"/>
    <property type="match status" value="1"/>
</dbReference>
<dbReference type="Gene3D" id="1.10.260.40">
    <property type="entry name" value="lambda repressor-like DNA-binding domains"/>
    <property type="match status" value="1"/>
</dbReference>
<dbReference type="EMBL" id="CP093445">
    <property type="protein sequence ID" value="UNO32312.1"/>
    <property type="molecule type" value="Genomic_DNA"/>
</dbReference>
<dbReference type="AlphaFoldDB" id="A0A8T9IEP9"/>
<protein>
    <submittedName>
        <fullName evidence="1">YdaS family helix-turn-helix protein</fullName>
    </submittedName>
</protein>
<dbReference type="RefSeq" id="WP_242105157.1">
    <property type="nucleotide sequence ID" value="NZ_CP093445.1"/>
</dbReference>
<name>A0A8T9IEP9_SALET</name>
<dbReference type="InterPro" id="IPR010982">
    <property type="entry name" value="Lambda_DNA-bd_dom_sf"/>
</dbReference>
<gene>
    <name evidence="1" type="ORF">MOV10_14310</name>
</gene>
<evidence type="ECO:0000313" key="1">
    <source>
        <dbReference type="EMBL" id="UNO32312.1"/>
    </source>
</evidence>
<proteinExistence type="predicted"/>
<accession>A0A8T9IEP9</accession>
<sequence length="87" mass="9825">MQLHEFIKTLERGGQSKLARAIKISTPFLNQIASGYSPVPPSRALAIELATNGQVTRKELCPDTWHLYWTESELQFTANKRGEVEPQ</sequence>
<organism evidence="1">
    <name type="scientific">Salmonella enterica subsp. enterica serovar Abeokuta</name>
    <dbReference type="NCBI Taxonomy" id="2926665"/>
    <lineage>
        <taxon>Bacteria</taxon>
        <taxon>Pseudomonadati</taxon>
        <taxon>Pseudomonadota</taxon>
        <taxon>Gammaproteobacteria</taxon>
        <taxon>Enterobacterales</taxon>
        <taxon>Enterobacteriaceae</taxon>
        <taxon>Salmonella</taxon>
    </lineage>
</organism>
<dbReference type="GO" id="GO:0003677">
    <property type="term" value="F:DNA binding"/>
    <property type="evidence" value="ECO:0007669"/>
    <property type="project" value="InterPro"/>
</dbReference>